<protein>
    <recommendedName>
        <fullName evidence="2">Type II secretion system protein H</fullName>
    </recommendedName>
    <alternativeName>
        <fullName evidence="10">General secretion pathway protein H</fullName>
    </alternativeName>
</protein>
<evidence type="ECO:0000256" key="9">
    <source>
        <dbReference type="ARBA" id="ARBA00025772"/>
    </source>
</evidence>
<evidence type="ECO:0000256" key="10">
    <source>
        <dbReference type="ARBA" id="ARBA00030775"/>
    </source>
</evidence>
<keyword evidence="5" id="KW-0997">Cell inner membrane</keyword>
<dbReference type="GO" id="GO:0005886">
    <property type="term" value="C:plasma membrane"/>
    <property type="evidence" value="ECO:0007669"/>
    <property type="project" value="UniProtKB-SubCell"/>
</dbReference>
<dbReference type="Proteomes" id="UP000229897">
    <property type="component" value="Chromosome"/>
</dbReference>
<comment type="similarity">
    <text evidence="9">Belongs to the GSP H family.</text>
</comment>
<evidence type="ECO:0000256" key="8">
    <source>
        <dbReference type="ARBA" id="ARBA00023136"/>
    </source>
</evidence>
<comment type="subcellular location">
    <subcellularLocation>
        <location evidence="1">Cell inner membrane</location>
        <topology evidence="1">Single-pass membrane protein</topology>
    </subcellularLocation>
</comment>
<dbReference type="EMBL" id="CP024608">
    <property type="protein sequence ID" value="ATQ79029.1"/>
    <property type="molecule type" value="Genomic_DNA"/>
</dbReference>
<dbReference type="GO" id="GO:0015628">
    <property type="term" value="P:protein secretion by the type II secretion system"/>
    <property type="evidence" value="ECO:0007669"/>
    <property type="project" value="InterPro"/>
</dbReference>
<keyword evidence="6 11" id="KW-0812">Transmembrane</keyword>
<dbReference type="NCBIfam" id="TIGR02532">
    <property type="entry name" value="IV_pilin_GFxxxE"/>
    <property type="match status" value="1"/>
</dbReference>
<evidence type="ECO:0000256" key="6">
    <source>
        <dbReference type="ARBA" id="ARBA00022692"/>
    </source>
</evidence>
<evidence type="ECO:0000313" key="13">
    <source>
        <dbReference type="EMBL" id="ATQ79029.1"/>
    </source>
</evidence>
<keyword evidence="4" id="KW-0488">Methylation</keyword>
<evidence type="ECO:0000259" key="12">
    <source>
        <dbReference type="Pfam" id="PF12019"/>
    </source>
</evidence>
<evidence type="ECO:0000313" key="14">
    <source>
        <dbReference type="Proteomes" id="UP000229897"/>
    </source>
</evidence>
<keyword evidence="7 11" id="KW-1133">Transmembrane helix</keyword>
<evidence type="ECO:0000256" key="2">
    <source>
        <dbReference type="ARBA" id="ARBA00021549"/>
    </source>
</evidence>
<proteinExistence type="inferred from homology"/>
<dbReference type="KEGG" id="mass:CR152_20965"/>
<keyword evidence="8 11" id="KW-0472">Membrane</keyword>
<reference evidence="13" key="1">
    <citation type="submission" date="2017-10" db="EMBL/GenBank/DDBJ databases">
        <title>Massilia psychrophilum sp. nov., a novel purple-pigmented bacterium isolated from Tianshan glacier, Xinjiang Municipality, China.</title>
        <authorList>
            <person name="Wang H."/>
        </authorList>
    </citation>
    <scope>NUCLEOTIDE SEQUENCE [LARGE SCALE GENOMIC DNA]</scope>
    <source>
        <strain evidence="13">B2</strain>
    </source>
</reference>
<evidence type="ECO:0000256" key="4">
    <source>
        <dbReference type="ARBA" id="ARBA00022481"/>
    </source>
</evidence>
<dbReference type="Gene3D" id="3.55.40.10">
    <property type="entry name" value="minor pseudopilin epsh domain"/>
    <property type="match status" value="1"/>
</dbReference>
<evidence type="ECO:0000256" key="3">
    <source>
        <dbReference type="ARBA" id="ARBA00022475"/>
    </source>
</evidence>
<feature type="domain" description="General secretion pathway GspH" evidence="12">
    <location>
        <begin position="52"/>
        <end position="174"/>
    </location>
</feature>
<dbReference type="InterPro" id="IPR012902">
    <property type="entry name" value="N_methyl_site"/>
</dbReference>
<dbReference type="AlphaFoldDB" id="A0A2D2DVL7"/>
<feature type="transmembrane region" description="Helical" evidence="11">
    <location>
        <begin position="12"/>
        <end position="36"/>
    </location>
</feature>
<dbReference type="InterPro" id="IPR045584">
    <property type="entry name" value="Pilin-like"/>
</dbReference>
<dbReference type="InterPro" id="IPR022346">
    <property type="entry name" value="T2SS_GspH"/>
</dbReference>
<dbReference type="Pfam" id="PF07963">
    <property type="entry name" value="N_methyl"/>
    <property type="match status" value="1"/>
</dbReference>
<dbReference type="OrthoDB" id="8592199at2"/>
<organism evidence="13 14">
    <name type="scientific">Massilia violaceinigra</name>
    <dbReference type="NCBI Taxonomy" id="2045208"/>
    <lineage>
        <taxon>Bacteria</taxon>
        <taxon>Pseudomonadati</taxon>
        <taxon>Pseudomonadota</taxon>
        <taxon>Betaproteobacteria</taxon>
        <taxon>Burkholderiales</taxon>
        <taxon>Oxalobacteraceae</taxon>
        <taxon>Telluria group</taxon>
        <taxon>Massilia</taxon>
    </lineage>
</organism>
<accession>A0A2D2DVL7</accession>
<evidence type="ECO:0000256" key="11">
    <source>
        <dbReference type="SAM" id="Phobius"/>
    </source>
</evidence>
<keyword evidence="3" id="KW-1003">Cell membrane</keyword>
<dbReference type="SUPFAM" id="SSF54523">
    <property type="entry name" value="Pili subunits"/>
    <property type="match status" value="1"/>
</dbReference>
<evidence type="ECO:0000256" key="7">
    <source>
        <dbReference type="ARBA" id="ARBA00022989"/>
    </source>
</evidence>
<sequence length="195" mass="20578">MMLSAKQDRARGFSLTELLITLSIVGVASAIGFPMLTQFAEDGAVSTQSDLVLNALNYTRSEATKRGKRVTMCRSDNGTSCQTLAPGDWRIGWIVFVDDNIGGAIGTVDTGETVLVAQSAFSGRGQAKATGNVIHYVSYTSTGQPRFQEAVSHVGEFYLCGKTVTTKRRKIALTAGTGYVGAAIVAPSSNCVDPS</sequence>
<name>A0A2D2DVL7_9BURK</name>
<dbReference type="Pfam" id="PF12019">
    <property type="entry name" value="GspH"/>
    <property type="match status" value="1"/>
</dbReference>
<dbReference type="RefSeq" id="WP_099882607.1">
    <property type="nucleotide sequence ID" value="NZ_CP024608.1"/>
</dbReference>
<evidence type="ECO:0000256" key="5">
    <source>
        <dbReference type="ARBA" id="ARBA00022519"/>
    </source>
</evidence>
<keyword evidence="14" id="KW-1185">Reference proteome</keyword>
<evidence type="ECO:0000256" key="1">
    <source>
        <dbReference type="ARBA" id="ARBA00004377"/>
    </source>
</evidence>
<gene>
    <name evidence="13" type="ORF">CR152_20965</name>
</gene>
<dbReference type="GO" id="GO:0015627">
    <property type="term" value="C:type II protein secretion system complex"/>
    <property type="evidence" value="ECO:0007669"/>
    <property type="project" value="InterPro"/>
</dbReference>